<feature type="compositionally biased region" description="Basic residues" evidence="1">
    <location>
        <begin position="304"/>
        <end position="313"/>
    </location>
</feature>
<feature type="compositionally biased region" description="Polar residues" evidence="1">
    <location>
        <begin position="236"/>
        <end position="255"/>
    </location>
</feature>
<feature type="compositionally biased region" description="Basic and acidic residues" evidence="1">
    <location>
        <begin position="395"/>
        <end position="405"/>
    </location>
</feature>
<feature type="compositionally biased region" description="Low complexity" evidence="1">
    <location>
        <begin position="214"/>
        <end position="230"/>
    </location>
</feature>
<accession>A0AAE0NTZ1</accession>
<sequence length="522" mass="56122">MPSRWQQVPWPGGGLAHQQQQHFEQQQQQQQQHESRAPQSRFVEGSMNDRVSAAPPIDFLDLHEAQAYERQFYQADRAPAQQQSRQRRPMSSAGAAPAVRKGNFLGPLWDGVRERLHLTRSKSSGSIRRVNSKENKAVSASTPVAANGDERNASAATAATAAAAAATAGIYPTKEEVMESYKSLVASGFFENHAIQGTRHPLRTTNKGAHPSIASTNGAAPTGAGTASMSFAQHMAAQQQKPVQTFSSVPYSATRPSRAEDYPSVAPPPARQVVSENSDALSSPLRGTKRPSDVANEGETTARKLVKKLRHSASRISADPSMSQAASNTNTSTWASSRPSTSSNAPASAASSIFRGVTVTSGPVPEGGRLIRTPTKLTKSRFGGGRRLLGLGGRNSKESPTREQHPISPQDHDEDAMMIDSLPPPPPPAKSFHYPQRLRTRPSANNVPEPLSVVPDPNRGIPVVPQIPVAFYYHDGGDKKLQPVVKGKARMVMVGQNKGLNHSNRDSGLGGAEDVENCHRAW</sequence>
<dbReference type="Proteomes" id="UP001285441">
    <property type="component" value="Unassembled WGS sequence"/>
</dbReference>
<feature type="compositionally biased region" description="Low complexity" evidence="1">
    <location>
        <begin position="321"/>
        <end position="352"/>
    </location>
</feature>
<dbReference type="EMBL" id="JAULSW010000003">
    <property type="protein sequence ID" value="KAK3387688.1"/>
    <property type="molecule type" value="Genomic_DNA"/>
</dbReference>
<feature type="region of interest" description="Disordered" evidence="1">
    <location>
        <begin position="121"/>
        <end position="144"/>
    </location>
</feature>
<feature type="compositionally biased region" description="Gly residues" evidence="1">
    <location>
        <begin position="382"/>
        <end position="393"/>
    </location>
</feature>
<feature type="compositionally biased region" description="Low complexity" evidence="1">
    <location>
        <begin position="76"/>
        <end position="93"/>
    </location>
</feature>
<keyword evidence="3" id="KW-1185">Reference proteome</keyword>
<evidence type="ECO:0000256" key="1">
    <source>
        <dbReference type="SAM" id="MobiDB-lite"/>
    </source>
</evidence>
<reference evidence="2" key="2">
    <citation type="submission" date="2023-06" db="EMBL/GenBank/DDBJ databases">
        <authorList>
            <consortium name="Lawrence Berkeley National Laboratory"/>
            <person name="Haridas S."/>
            <person name="Hensen N."/>
            <person name="Bonometti L."/>
            <person name="Westerberg I."/>
            <person name="Brannstrom I.O."/>
            <person name="Guillou S."/>
            <person name="Cros-Aarteil S."/>
            <person name="Calhoun S."/>
            <person name="Kuo A."/>
            <person name="Mondo S."/>
            <person name="Pangilinan J."/>
            <person name="Riley R."/>
            <person name="LaButti K."/>
            <person name="Andreopoulos B."/>
            <person name="Lipzen A."/>
            <person name="Chen C."/>
            <person name="Yanf M."/>
            <person name="Daum C."/>
            <person name="Ng V."/>
            <person name="Clum A."/>
            <person name="Steindorff A."/>
            <person name="Ohm R."/>
            <person name="Martin F."/>
            <person name="Silar P."/>
            <person name="Natvig D."/>
            <person name="Lalanne C."/>
            <person name="Gautier V."/>
            <person name="Ament-velasquez S.L."/>
            <person name="Kruys A."/>
            <person name="Hutchinson M.I."/>
            <person name="Powell A.J."/>
            <person name="Barry K."/>
            <person name="Miller A.N."/>
            <person name="Grigoriev I.V."/>
            <person name="Debuchy R."/>
            <person name="Gladieux P."/>
            <person name="Thoren M.H."/>
            <person name="Johannesson H."/>
        </authorList>
    </citation>
    <scope>NUCLEOTIDE SEQUENCE</scope>
    <source>
        <strain evidence="2">CBS 232.78</strain>
    </source>
</reference>
<gene>
    <name evidence="2" type="ORF">B0H63DRAFT_163525</name>
</gene>
<evidence type="ECO:0000313" key="2">
    <source>
        <dbReference type="EMBL" id="KAK3387688.1"/>
    </source>
</evidence>
<organism evidence="2 3">
    <name type="scientific">Podospora didyma</name>
    <dbReference type="NCBI Taxonomy" id="330526"/>
    <lineage>
        <taxon>Eukaryota</taxon>
        <taxon>Fungi</taxon>
        <taxon>Dikarya</taxon>
        <taxon>Ascomycota</taxon>
        <taxon>Pezizomycotina</taxon>
        <taxon>Sordariomycetes</taxon>
        <taxon>Sordariomycetidae</taxon>
        <taxon>Sordariales</taxon>
        <taxon>Podosporaceae</taxon>
        <taxon>Podospora</taxon>
    </lineage>
</organism>
<feature type="compositionally biased region" description="Low complexity" evidence="1">
    <location>
        <begin position="17"/>
        <end position="32"/>
    </location>
</feature>
<dbReference type="AlphaFoldDB" id="A0AAE0NTZ1"/>
<proteinExistence type="predicted"/>
<protein>
    <submittedName>
        <fullName evidence="2">Uncharacterized protein</fullName>
    </submittedName>
</protein>
<feature type="region of interest" description="Disordered" evidence="1">
    <location>
        <begin position="1"/>
        <end position="58"/>
    </location>
</feature>
<reference evidence="2" key="1">
    <citation type="journal article" date="2023" name="Mol. Phylogenet. Evol.">
        <title>Genome-scale phylogeny and comparative genomics of the fungal order Sordariales.</title>
        <authorList>
            <person name="Hensen N."/>
            <person name="Bonometti L."/>
            <person name="Westerberg I."/>
            <person name="Brannstrom I.O."/>
            <person name="Guillou S."/>
            <person name="Cros-Aarteil S."/>
            <person name="Calhoun S."/>
            <person name="Haridas S."/>
            <person name="Kuo A."/>
            <person name="Mondo S."/>
            <person name="Pangilinan J."/>
            <person name="Riley R."/>
            <person name="LaButti K."/>
            <person name="Andreopoulos B."/>
            <person name="Lipzen A."/>
            <person name="Chen C."/>
            <person name="Yan M."/>
            <person name="Daum C."/>
            <person name="Ng V."/>
            <person name="Clum A."/>
            <person name="Steindorff A."/>
            <person name="Ohm R.A."/>
            <person name="Martin F."/>
            <person name="Silar P."/>
            <person name="Natvig D.O."/>
            <person name="Lalanne C."/>
            <person name="Gautier V."/>
            <person name="Ament-Velasquez S.L."/>
            <person name="Kruys A."/>
            <person name="Hutchinson M.I."/>
            <person name="Powell A.J."/>
            <person name="Barry K."/>
            <person name="Miller A.N."/>
            <person name="Grigoriev I.V."/>
            <person name="Debuchy R."/>
            <person name="Gladieux P."/>
            <person name="Hiltunen Thoren M."/>
            <person name="Johannesson H."/>
        </authorList>
    </citation>
    <scope>NUCLEOTIDE SEQUENCE</scope>
    <source>
        <strain evidence="2">CBS 232.78</strain>
    </source>
</reference>
<name>A0AAE0NTZ1_9PEZI</name>
<comment type="caution">
    <text evidence="2">The sequence shown here is derived from an EMBL/GenBank/DDBJ whole genome shotgun (WGS) entry which is preliminary data.</text>
</comment>
<feature type="region of interest" description="Disordered" evidence="1">
    <location>
        <begin position="76"/>
        <end position="98"/>
    </location>
</feature>
<feature type="region of interest" description="Disordered" evidence="1">
    <location>
        <begin position="202"/>
        <end position="434"/>
    </location>
</feature>
<evidence type="ECO:0000313" key="3">
    <source>
        <dbReference type="Proteomes" id="UP001285441"/>
    </source>
</evidence>